<dbReference type="Gene3D" id="1.25.40.10">
    <property type="entry name" value="Tetratricopeptide repeat domain"/>
    <property type="match status" value="2"/>
</dbReference>
<dbReference type="InterPro" id="IPR011990">
    <property type="entry name" value="TPR-like_helical_dom_sf"/>
</dbReference>
<dbReference type="AlphaFoldDB" id="A0A1G8DLR5"/>
<dbReference type="RefSeq" id="WP_091257631.1">
    <property type="nucleotide sequence ID" value="NZ_FNDB01000010.1"/>
</dbReference>
<organism evidence="1 2">
    <name type="scientific">Flavobacterium omnivorum</name>
    <dbReference type="NCBI Taxonomy" id="178355"/>
    <lineage>
        <taxon>Bacteria</taxon>
        <taxon>Pseudomonadati</taxon>
        <taxon>Bacteroidota</taxon>
        <taxon>Flavobacteriia</taxon>
        <taxon>Flavobacteriales</taxon>
        <taxon>Flavobacteriaceae</taxon>
        <taxon>Flavobacterium</taxon>
    </lineage>
</organism>
<dbReference type="EMBL" id="FNDB01000010">
    <property type="protein sequence ID" value="SDH58588.1"/>
    <property type="molecule type" value="Genomic_DNA"/>
</dbReference>
<sequence>MKHIIYLFVFLPVMMWGQSDFEKAEKLYKADKMDQAKLVFESVLKSNPSDLKTIEYLGDIAGHDKLWDKAIGYYKKLKQLKSSEANYHYKYGGALGMKAKDSNKFKALGMIDEVKASFEKAITLNSKHIEARWALIELYIQLPGIVGGSESKAIKYSNELLRLSPVDGYLSRGHIEEYFKRYKIAEQQYKKAIMAGGSKTSYQKLASLYKNKMRDPEKAKTVLETYDKKNQD</sequence>
<accession>A0A1G8DLR5</accession>
<evidence type="ECO:0000313" key="1">
    <source>
        <dbReference type="EMBL" id="SDH58588.1"/>
    </source>
</evidence>
<dbReference type="SUPFAM" id="SSF48452">
    <property type="entry name" value="TPR-like"/>
    <property type="match status" value="1"/>
</dbReference>
<protein>
    <submittedName>
        <fullName evidence="1">Uncharacterized protein</fullName>
    </submittedName>
</protein>
<proteinExistence type="predicted"/>
<keyword evidence="2" id="KW-1185">Reference proteome</keyword>
<dbReference type="STRING" id="178355.SAMN04488062_11038"/>
<evidence type="ECO:0000313" key="2">
    <source>
        <dbReference type="Proteomes" id="UP000199274"/>
    </source>
</evidence>
<reference evidence="2" key="1">
    <citation type="submission" date="2016-10" db="EMBL/GenBank/DDBJ databases">
        <authorList>
            <person name="Varghese N."/>
            <person name="Submissions S."/>
        </authorList>
    </citation>
    <scope>NUCLEOTIDE SEQUENCE [LARGE SCALE GENOMIC DNA]</scope>
    <source>
        <strain evidence="2">CGMCC 1.2747</strain>
    </source>
</reference>
<dbReference type="Proteomes" id="UP000199274">
    <property type="component" value="Unassembled WGS sequence"/>
</dbReference>
<dbReference type="OrthoDB" id="1416278at2"/>
<gene>
    <name evidence="1" type="ORF">SAMN04488062_11038</name>
</gene>
<name>A0A1G8DLR5_9FLAO</name>